<feature type="transmembrane region" description="Helical" evidence="6">
    <location>
        <begin position="6"/>
        <end position="27"/>
    </location>
</feature>
<evidence type="ECO:0000313" key="8">
    <source>
        <dbReference type="Proteomes" id="UP000307510"/>
    </source>
</evidence>
<evidence type="ECO:0000256" key="1">
    <source>
        <dbReference type="ARBA" id="ARBA00004651"/>
    </source>
</evidence>
<evidence type="ECO:0000256" key="4">
    <source>
        <dbReference type="ARBA" id="ARBA00022989"/>
    </source>
</evidence>
<reference evidence="8" key="2">
    <citation type="submission" date="2019-06" db="EMBL/GenBank/DDBJ databases">
        <title>AzeR, a transcriptional regulator that responds to azelaic acid in Pseudomonas nitroreducens.</title>
        <authorList>
            <person name="Bez C."/>
            <person name="Javvadi S.G."/>
            <person name="Bertani I."/>
            <person name="Devescovi G."/>
            <person name="Studholme D.J."/>
            <person name="Geller A."/>
            <person name="Levy A."/>
            <person name="Venturi V."/>
        </authorList>
    </citation>
    <scope>NUCLEOTIDE SEQUENCE [LARGE SCALE GENOMIC DNA]</scope>
    <source>
        <strain evidence="8">DSM 9128</strain>
    </source>
</reference>
<proteinExistence type="predicted"/>
<reference evidence="7 8" key="1">
    <citation type="submission" date="2019-05" db="EMBL/GenBank/DDBJ databases">
        <authorList>
            <person name="Moore K."/>
            <person name="O'Neill P."/>
            <person name="Farbos A."/>
            <person name="Studholme D.J."/>
        </authorList>
    </citation>
    <scope>NUCLEOTIDE SEQUENCE [LARGE SCALE GENOMIC DNA]</scope>
    <source>
        <strain evidence="7 8">DSM 9128</strain>
    </source>
</reference>
<gene>
    <name evidence="7" type="ORF">FEA48_05310</name>
</gene>
<keyword evidence="3 6" id="KW-0812">Transmembrane</keyword>
<organism evidence="7 8">
    <name type="scientific">Pseudomonas nitroreducens</name>
    <dbReference type="NCBI Taxonomy" id="46680"/>
    <lineage>
        <taxon>Bacteria</taxon>
        <taxon>Pseudomonadati</taxon>
        <taxon>Pseudomonadota</taxon>
        <taxon>Gammaproteobacteria</taxon>
        <taxon>Pseudomonadales</taxon>
        <taxon>Pseudomonadaceae</taxon>
        <taxon>Pseudomonas</taxon>
    </lineage>
</organism>
<feature type="transmembrane region" description="Helical" evidence="6">
    <location>
        <begin position="72"/>
        <end position="94"/>
    </location>
</feature>
<dbReference type="Proteomes" id="UP000307510">
    <property type="component" value="Unassembled WGS sequence"/>
</dbReference>
<dbReference type="GO" id="GO:0015171">
    <property type="term" value="F:amino acid transmembrane transporter activity"/>
    <property type="evidence" value="ECO:0007669"/>
    <property type="project" value="TreeGrafter"/>
</dbReference>
<dbReference type="GO" id="GO:0005886">
    <property type="term" value="C:plasma membrane"/>
    <property type="evidence" value="ECO:0007669"/>
    <property type="project" value="UniProtKB-SubCell"/>
</dbReference>
<dbReference type="EMBL" id="VASG01000001">
    <property type="protein sequence ID" value="TLP78620.1"/>
    <property type="molecule type" value="Genomic_DNA"/>
</dbReference>
<protein>
    <submittedName>
        <fullName evidence="7">LysE family translocator</fullName>
    </submittedName>
</protein>
<dbReference type="Pfam" id="PF01810">
    <property type="entry name" value="LysE"/>
    <property type="match status" value="1"/>
</dbReference>
<dbReference type="InterPro" id="IPR001123">
    <property type="entry name" value="LeuE-type"/>
</dbReference>
<dbReference type="RefSeq" id="WP_138212831.1">
    <property type="nucleotide sequence ID" value="NZ_VASG01000001.1"/>
</dbReference>
<evidence type="ECO:0000256" key="3">
    <source>
        <dbReference type="ARBA" id="ARBA00022692"/>
    </source>
</evidence>
<dbReference type="PANTHER" id="PTHR30086">
    <property type="entry name" value="ARGININE EXPORTER PROTEIN ARGO"/>
    <property type="match status" value="1"/>
</dbReference>
<keyword evidence="5 6" id="KW-0472">Membrane</keyword>
<sequence length="210" mass="22229">MTLPAYWASFAVATLAFACMPGPAILYMTSQTLAHGRRAGLHAALGIHLGCYAHIFAASAGLAALLHHAPNLYLTLKLAGAAYLIWLGGTMIFGRRHLGASEEKMAEARPKVLRDSIIVEVLNPKTALFFLTFLPQFVDPSASLPVGLQFFILGMIVNLVFSTADVLAVLFASLMLGALGKGRGQRLMPRVCGSILVGLGVMLVARGGPV</sequence>
<evidence type="ECO:0000256" key="5">
    <source>
        <dbReference type="ARBA" id="ARBA00023136"/>
    </source>
</evidence>
<feature type="transmembrane region" description="Helical" evidence="6">
    <location>
        <begin position="187"/>
        <end position="205"/>
    </location>
</feature>
<evidence type="ECO:0000256" key="2">
    <source>
        <dbReference type="ARBA" id="ARBA00022475"/>
    </source>
</evidence>
<dbReference type="AlphaFoldDB" id="A0A5R9AJJ5"/>
<keyword evidence="4 6" id="KW-1133">Transmembrane helix</keyword>
<feature type="transmembrane region" description="Helical" evidence="6">
    <location>
        <begin position="150"/>
        <end position="175"/>
    </location>
</feature>
<feature type="transmembrane region" description="Helical" evidence="6">
    <location>
        <begin position="39"/>
        <end position="66"/>
    </location>
</feature>
<comment type="caution">
    <text evidence="7">The sequence shown here is derived from an EMBL/GenBank/DDBJ whole genome shotgun (WGS) entry which is preliminary data.</text>
</comment>
<dbReference type="PIRSF" id="PIRSF006324">
    <property type="entry name" value="LeuE"/>
    <property type="match status" value="1"/>
</dbReference>
<evidence type="ECO:0000256" key="6">
    <source>
        <dbReference type="SAM" id="Phobius"/>
    </source>
</evidence>
<name>A0A5R9AJJ5_PSENT</name>
<accession>A0A5R9AJJ5</accession>
<keyword evidence="2" id="KW-1003">Cell membrane</keyword>
<dbReference type="PANTHER" id="PTHR30086:SF20">
    <property type="entry name" value="ARGININE EXPORTER PROTEIN ARGO-RELATED"/>
    <property type="match status" value="1"/>
</dbReference>
<evidence type="ECO:0000313" key="7">
    <source>
        <dbReference type="EMBL" id="TLP78620.1"/>
    </source>
</evidence>
<comment type="subcellular location">
    <subcellularLocation>
        <location evidence="1">Cell membrane</location>
        <topology evidence="1">Multi-pass membrane protein</topology>
    </subcellularLocation>
</comment>
<feature type="transmembrane region" description="Helical" evidence="6">
    <location>
        <begin position="115"/>
        <end position="138"/>
    </location>
</feature>